<feature type="domain" description="Dihydroneopterin aldolase/epimerase" evidence="7">
    <location>
        <begin position="8"/>
        <end position="121"/>
    </location>
</feature>
<proteinExistence type="inferred from homology"/>
<evidence type="ECO:0000256" key="6">
    <source>
        <dbReference type="RuleBase" id="RU362079"/>
    </source>
</evidence>
<evidence type="ECO:0000256" key="4">
    <source>
        <dbReference type="ARBA" id="ARBA00022909"/>
    </source>
</evidence>
<comment type="caution">
    <text evidence="8">The sequence shown here is derived from an EMBL/GenBank/DDBJ whole genome shotgun (WGS) entry which is preliminary data.</text>
</comment>
<organism evidence="8 9">
    <name type="scientific">Candidatus Liberibacter ctenarytainae</name>
    <dbReference type="NCBI Taxonomy" id="2020335"/>
    <lineage>
        <taxon>Bacteria</taxon>
        <taxon>Pseudomonadati</taxon>
        <taxon>Pseudomonadota</taxon>
        <taxon>Alphaproteobacteria</taxon>
        <taxon>Hyphomicrobiales</taxon>
        <taxon>Rhizobiaceae</taxon>
        <taxon>Liberibacter</taxon>
    </lineage>
</organism>
<dbReference type="GO" id="GO:0005737">
    <property type="term" value="C:cytoplasm"/>
    <property type="evidence" value="ECO:0007669"/>
    <property type="project" value="TreeGrafter"/>
</dbReference>
<keyword evidence="4 6" id="KW-0289">Folate biosynthesis</keyword>
<evidence type="ECO:0000256" key="3">
    <source>
        <dbReference type="ARBA" id="ARBA00005708"/>
    </source>
</evidence>
<dbReference type="SUPFAM" id="SSF55620">
    <property type="entry name" value="Tetrahydrobiopterin biosynthesis enzymes-like"/>
    <property type="match status" value="1"/>
</dbReference>
<dbReference type="Gene3D" id="3.30.1130.10">
    <property type="match status" value="1"/>
</dbReference>
<gene>
    <name evidence="8" type="primary">folB</name>
    <name evidence="8" type="ORF">EU981_02815</name>
</gene>
<comment type="similarity">
    <text evidence="3 6">Belongs to the DHNA family.</text>
</comment>
<name>A0A937AJU6_9HYPH</name>
<dbReference type="Proteomes" id="UP000736856">
    <property type="component" value="Unassembled WGS sequence"/>
</dbReference>
<evidence type="ECO:0000313" key="9">
    <source>
        <dbReference type="Proteomes" id="UP000736856"/>
    </source>
</evidence>
<accession>A0A937AJU6</accession>
<dbReference type="GO" id="GO:0046656">
    <property type="term" value="P:folic acid biosynthetic process"/>
    <property type="evidence" value="ECO:0007669"/>
    <property type="project" value="UniProtKB-UniRule"/>
</dbReference>
<evidence type="ECO:0000256" key="2">
    <source>
        <dbReference type="ARBA" id="ARBA00005013"/>
    </source>
</evidence>
<sequence length="123" mass="14124">MAEGTYILSLKNCAFFAHHGVYKEEEIQGQRFFVDIEMEVINDASLESDCLEKTIDYSTVFSMTETIVMETRRSLIETLAADIAQALRKNFRTIVRIIVAVRKPHVCVKGILDYVEARVEYIN</sequence>
<keyword evidence="5 6" id="KW-0456">Lyase</keyword>
<evidence type="ECO:0000313" key="8">
    <source>
        <dbReference type="EMBL" id="MBL0849007.1"/>
    </source>
</evidence>
<dbReference type="NCBIfam" id="TIGR00525">
    <property type="entry name" value="folB"/>
    <property type="match status" value="1"/>
</dbReference>
<dbReference type="Pfam" id="PF02152">
    <property type="entry name" value="FolB"/>
    <property type="match status" value="1"/>
</dbReference>
<dbReference type="InterPro" id="IPR006157">
    <property type="entry name" value="FolB_dom"/>
</dbReference>
<comment type="function">
    <text evidence="6">Catalyzes the conversion of 7,8-dihydroneopterin to 6-hydroxymethyl-7,8-dihydropterin.</text>
</comment>
<protein>
    <recommendedName>
        <fullName evidence="6">7,8-dihydroneopterin aldolase</fullName>
        <ecNumber evidence="6">4.1.2.25</ecNumber>
    </recommendedName>
</protein>
<dbReference type="PANTHER" id="PTHR42844">
    <property type="entry name" value="DIHYDRONEOPTERIN ALDOLASE 1-RELATED"/>
    <property type="match status" value="1"/>
</dbReference>
<comment type="pathway">
    <text evidence="2 6">Cofactor biosynthesis; tetrahydrofolate biosynthesis; 2-amino-4-hydroxy-6-hydroxymethyl-7,8-dihydropteridine diphosphate from 7,8-dihydroneopterin triphosphate: step 3/4.</text>
</comment>
<dbReference type="AlphaFoldDB" id="A0A937AJU6"/>
<dbReference type="InterPro" id="IPR043133">
    <property type="entry name" value="GTP-CH-I_C/QueF"/>
</dbReference>
<dbReference type="NCBIfam" id="TIGR00526">
    <property type="entry name" value="folB_dom"/>
    <property type="match status" value="1"/>
</dbReference>
<dbReference type="GO" id="GO:0046654">
    <property type="term" value="P:tetrahydrofolate biosynthetic process"/>
    <property type="evidence" value="ECO:0007669"/>
    <property type="project" value="UniProtKB-UniRule"/>
</dbReference>
<comment type="catalytic activity">
    <reaction evidence="1 6">
        <text>7,8-dihydroneopterin = 6-hydroxymethyl-7,8-dihydropterin + glycolaldehyde</text>
        <dbReference type="Rhea" id="RHEA:10540"/>
        <dbReference type="ChEBI" id="CHEBI:17001"/>
        <dbReference type="ChEBI" id="CHEBI:17071"/>
        <dbReference type="ChEBI" id="CHEBI:44841"/>
        <dbReference type="EC" id="4.1.2.25"/>
    </reaction>
</comment>
<dbReference type="PANTHER" id="PTHR42844:SF1">
    <property type="entry name" value="DIHYDRONEOPTERIN ALDOLASE 1-RELATED"/>
    <property type="match status" value="1"/>
</dbReference>
<dbReference type="GO" id="GO:0004150">
    <property type="term" value="F:dihydroneopterin aldolase activity"/>
    <property type="evidence" value="ECO:0007669"/>
    <property type="project" value="UniProtKB-UniRule"/>
</dbReference>
<dbReference type="SMART" id="SM00905">
    <property type="entry name" value="FolB"/>
    <property type="match status" value="1"/>
</dbReference>
<dbReference type="EMBL" id="SEOL01000004">
    <property type="protein sequence ID" value="MBL0849007.1"/>
    <property type="molecule type" value="Genomic_DNA"/>
</dbReference>
<evidence type="ECO:0000256" key="5">
    <source>
        <dbReference type="ARBA" id="ARBA00023239"/>
    </source>
</evidence>
<dbReference type="EC" id="4.1.2.25" evidence="6"/>
<reference evidence="8" key="1">
    <citation type="submission" date="2019-02" db="EMBL/GenBank/DDBJ databases">
        <title>A novel Candidatus Liberibacter species associated with the New Zealand native fuchsia psyllid, Ctenarytaina fuchsiae.</title>
        <authorList>
            <person name="Thompson S.M."/>
            <person name="Jorgensen N."/>
            <person name="David C."/>
            <person name="Bulman S.R."/>
            <person name="Smith G.R."/>
        </authorList>
    </citation>
    <scope>NUCLEOTIDE SEQUENCE</scope>
    <source>
        <strain evidence="8">Oxford</strain>
    </source>
</reference>
<dbReference type="InterPro" id="IPR006156">
    <property type="entry name" value="Dihydroneopterin_aldolase"/>
</dbReference>
<evidence type="ECO:0000259" key="7">
    <source>
        <dbReference type="SMART" id="SM00905"/>
    </source>
</evidence>
<evidence type="ECO:0000256" key="1">
    <source>
        <dbReference type="ARBA" id="ARBA00001353"/>
    </source>
</evidence>